<comment type="similarity">
    <text evidence="1">Belongs to the LysR transcriptional regulatory family.</text>
</comment>
<evidence type="ECO:0000313" key="8">
    <source>
        <dbReference type="Proteomes" id="UP000185657"/>
    </source>
</evidence>
<dbReference type="KEGG" id="hyl:LPB072_13885"/>
<dbReference type="EMBL" id="LVWD01000001">
    <property type="protein sequence ID" value="OAD44267.1"/>
    <property type="molecule type" value="Genomic_DNA"/>
</dbReference>
<dbReference type="Gene3D" id="3.40.190.10">
    <property type="entry name" value="Periplasmic binding protein-like II"/>
    <property type="match status" value="2"/>
</dbReference>
<gene>
    <name evidence="6" type="ORF">LPB072_13885</name>
    <name evidence="7" type="ORF">LPB72_01940</name>
</gene>
<keyword evidence="8" id="KW-1185">Reference proteome</keyword>
<dbReference type="InterPro" id="IPR050950">
    <property type="entry name" value="HTH-type_LysR_regulators"/>
</dbReference>
<dbReference type="GO" id="GO:0003700">
    <property type="term" value="F:DNA-binding transcription factor activity"/>
    <property type="evidence" value="ECO:0007669"/>
    <property type="project" value="InterPro"/>
</dbReference>
<keyword evidence="3" id="KW-0238">DNA-binding</keyword>
<proteinExistence type="inferred from homology"/>
<dbReference type="STRING" id="1763535.LPB072_13885"/>
<dbReference type="AlphaFoldDB" id="A0A162PEJ2"/>
<evidence type="ECO:0000256" key="4">
    <source>
        <dbReference type="ARBA" id="ARBA00023163"/>
    </source>
</evidence>
<evidence type="ECO:0000256" key="1">
    <source>
        <dbReference type="ARBA" id="ARBA00009437"/>
    </source>
</evidence>
<dbReference type="Proteomes" id="UP000185680">
    <property type="component" value="Chromosome"/>
</dbReference>
<reference evidence="7 8" key="1">
    <citation type="submission" date="2016-02" db="EMBL/GenBank/DDBJ databases">
        <title>Draft genome sequence of Hydrogenophaga sp. LPB0072.</title>
        <authorList>
            <person name="Shin S.-K."/>
            <person name="Yi H."/>
        </authorList>
    </citation>
    <scope>NUCLEOTIDE SEQUENCE [LARGE SCALE GENOMIC DNA]</scope>
    <source>
        <strain evidence="7 8">LPB0072</strain>
    </source>
</reference>
<dbReference type="PRINTS" id="PR00039">
    <property type="entry name" value="HTHLYSR"/>
</dbReference>
<accession>A0A162PEJ2</accession>
<evidence type="ECO:0000256" key="2">
    <source>
        <dbReference type="ARBA" id="ARBA00023015"/>
    </source>
</evidence>
<dbReference type="PANTHER" id="PTHR30419">
    <property type="entry name" value="HTH-TYPE TRANSCRIPTIONAL REGULATOR YBHD"/>
    <property type="match status" value="1"/>
</dbReference>
<dbReference type="PROSITE" id="PS50931">
    <property type="entry name" value="HTH_LYSR"/>
    <property type="match status" value="1"/>
</dbReference>
<keyword evidence="4" id="KW-0804">Transcription</keyword>
<keyword evidence="2" id="KW-0805">Transcription regulation</keyword>
<dbReference type="EMBL" id="CP017476">
    <property type="protein sequence ID" value="AOW13770.1"/>
    <property type="molecule type" value="Genomic_DNA"/>
</dbReference>
<evidence type="ECO:0000313" key="6">
    <source>
        <dbReference type="EMBL" id="AOW13770.1"/>
    </source>
</evidence>
<dbReference type="InterPro" id="IPR005119">
    <property type="entry name" value="LysR_subst-bd"/>
</dbReference>
<reference evidence="6 9" key="2">
    <citation type="submission" date="2016-10" db="EMBL/GenBank/DDBJ databases">
        <title>Hydorgenophaga sp. LPB0072 isolated from gastropod.</title>
        <authorList>
            <person name="Kim E."/>
            <person name="Yi H."/>
        </authorList>
    </citation>
    <scope>NUCLEOTIDE SEQUENCE [LARGE SCALE GENOMIC DNA]</scope>
    <source>
        <strain evidence="6 9">LPB0072</strain>
    </source>
</reference>
<dbReference type="SUPFAM" id="SSF46785">
    <property type="entry name" value="Winged helix' DNA-binding domain"/>
    <property type="match status" value="1"/>
</dbReference>
<organism evidence="6 9">
    <name type="scientific">Hydrogenophaga crassostreae</name>
    <dbReference type="NCBI Taxonomy" id="1763535"/>
    <lineage>
        <taxon>Bacteria</taxon>
        <taxon>Pseudomonadati</taxon>
        <taxon>Pseudomonadota</taxon>
        <taxon>Betaproteobacteria</taxon>
        <taxon>Burkholderiales</taxon>
        <taxon>Comamonadaceae</taxon>
        <taxon>Hydrogenophaga</taxon>
    </lineage>
</organism>
<dbReference type="InterPro" id="IPR036388">
    <property type="entry name" value="WH-like_DNA-bd_sf"/>
</dbReference>
<dbReference type="SUPFAM" id="SSF53850">
    <property type="entry name" value="Periplasmic binding protein-like II"/>
    <property type="match status" value="1"/>
</dbReference>
<dbReference type="PANTHER" id="PTHR30419:SF8">
    <property type="entry name" value="NITROGEN ASSIMILATION TRANSCRIPTIONAL ACTIVATOR-RELATED"/>
    <property type="match status" value="1"/>
</dbReference>
<evidence type="ECO:0000256" key="3">
    <source>
        <dbReference type="ARBA" id="ARBA00023125"/>
    </source>
</evidence>
<protein>
    <recommendedName>
        <fullName evidence="5">HTH lysR-type domain-containing protein</fullName>
    </recommendedName>
</protein>
<feature type="domain" description="HTH lysR-type" evidence="5">
    <location>
        <begin position="1"/>
        <end position="58"/>
    </location>
</feature>
<evidence type="ECO:0000259" key="5">
    <source>
        <dbReference type="PROSITE" id="PS50931"/>
    </source>
</evidence>
<dbReference type="InterPro" id="IPR000847">
    <property type="entry name" value="LysR_HTH_N"/>
</dbReference>
<dbReference type="InterPro" id="IPR036390">
    <property type="entry name" value="WH_DNA-bd_sf"/>
</dbReference>
<dbReference type="Gene3D" id="1.10.10.10">
    <property type="entry name" value="Winged helix-like DNA-binding domain superfamily/Winged helix DNA-binding domain"/>
    <property type="match status" value="1"/>
</dbReference>
<dbReference type="Proteomes" id="UP000185657">
    <property type="component" value="Unassembled WGS sequence"/>
</dbReference>
<evidence type="ECO:0000313" key="7">
    <source>
        <dbReference type="EMBL" id="OAD44267.1"/>
    </source>
</evidence>
<dbReference type="RefSeq" id="WP_066084754.1">
    <property type="nucleotide sequence ID" value="NZ_CP017476.1"/>
</dbReference>
<evidence type="ECO:0000313" key="9">
    <source>
        <dbReference type="Proteomes" id="UP000185680"/>
    </source>
</evidence>
<dbReference type="GO" id="GO:0003677">
    <property type="term" value="F:DNA binding"/>
    <property type="evidence" value="ECO:0007669"/>
    <property type="project" value="UniProtKB-KW"/>
</dbReference>
<sequence>MDPKHLMQLAVILDKGSITEAAQHLRLTQPTLTRNMHTLEMQAGGLLFSRSRFGVKPSLLGESLAREGRAVTQTLRSATDAIGRHKMGLNNQLRVGVGPLIGMGLAAKLSGKLIAQLPQLAITVTTGRPQTVVEQLIDGQIDIAIAPAVYAQSPVGIARVLLAEDAIGVYCGPGHPLAGVSDVDSAALNAFDWINVGTSSPFQNEQLELLAKNGVRQLRTRFATLNDAVILLEFLSQGSHLAVLPGLPLLLMQDRYRFVEVPLPQGNSRRDMYIWCREELIESDVIQTFITTGRSLIENHRKA</sequence>
<dbReference type="CDD" id="cd05466">
    <property type="entry name" value="PBP2_LTTR_substrate"/>
    <property type="match status" value="1"/>
</dbReference>
<dbReference type="Pfam" id="PF00126">
    <property type="entry name" value="HTH_1"/>
    <property type="match status" value="1"/>
</dbReference>
<name>A0A162PEJ2_9BURK</name>
<dbReference type="GO" id="GO:0005829">
    <property type="term" value="C:cytosol"/>
    <property type="evidence" value="ECO:0007669"/>
    <property type="project" value="TreeGrafter"/>
</dbReference>
<dbReference type="Pfam" id="PF03466">
    <property type="entry name" value="LysR_substrate"/>
    <property type="match status" value="1"/>
</dbReference>